<evidence type="ECO:0000313" key="1">
    <source>
        <dbReference type="EMBL" id="KKN60229.1"/>
    </source>
</evidence>
<protein>
    <submittedName>
        <fullName evidence="1">Uncharacterized protein</fullName>
    </submittedName>
</protein>
<sequence>MRFKFGTWFSETIPCPEDEKRFDVFYAQGEVVTNDGEIL</sequence>
<proteinExistence type="predicted"/>
<gene>
    <name evidence="1" type="ORF">LCGC14_0534280</name>
</gene>
<reference evidence="1" key="1">
    <citation type="journal article" date="2015" name="Nature">
        <title>Complex archaea that bridge the gap between prokaryotes and eukaryotes.</title>
        <authorList>
            <person name="Spang A."/>
            <person name="Saw J.H."/>
            <person name="Jorgensen S.L."/>
            <person name="Zaremba-Niedzwiedzka K."/>
            <person name="Martijn J."/>
            <person name="Lind A.E."/>
            <person name="van Eijk R."/>
            <person name="Schleper C."/>
            <person name="Guy L."/>
            <person name="Ettema T.J."/>
        </authorList>
    </citation>
    <scope>NUCLEOTIDE SEQUENCE</scope>
</reference>
<dbReference type="EMBL" id="LAZR01000702">
    <property type="protein sequence ID" value="KKN60229.1"/>
    <property type="molecule type" value="Genomic_DNA"/>
</dbReference>
<name>A0A0F9RZD5_9ZZZZ</name>
<organism evidence="1">
    <name type="scientific">marine sediment metagenome</name>
    <dbReference type="NCBI Taxonomy" id="412755"/>
    <lineage>
        <taxon>unclassified sequences</taxon>
        <taxon>metagenomes</taxon>
        <taxon>ecological metagenomes</taxon>
    </lineage>
</organism>
<comment type="caution">
    <text evidence="1">The sequence shown here is derived from an EMBL/GenBank/DDBJ whole genome shotgun (WGS) entry which is preliminary data.</text>
</comment>
<dbReference type="AlphaFoldDB" id="A0A0F9RZD5"/>
<accession>A0A0F9RZD5</accession>